<dbReference type="EMBL" id="VWPJ01000018">
    <property type="protein sequence ID" value="KAA5604429.1"/>
    <property type="molecule type" value="Genomic_DNA"/>
</dbReference>
<dbReference type="GO" id="GO:0046718">
    <property type="term" value="P:symbiont entry into host cell"/>
    <property type="evidence" value="ECO:0007669"/>
    <property type="project" value="InterPro"/>
</dbReference>
<gene>
    <name evidence="1" type="ORF">F1188_16355</name>
</gene>
<dbReference type="GO" id="GO:0030430">
    <property type="term" value="C:host cell cytoplasm"/>
    <property type="evidence" value="ECO:0007669"/>
    <property type="project" value="InterPro"/>
</dbReference>
<dbReference type="Proteomes" id="UP000324065">
    <property type="component" value="Unassembled WGS sequence"/>
</dbReference>
<organism evidence="1 2">
    <name type="scientific">Roseospira marina</name>
    <dbReference type="NCBI Taxonomy" id="140057"/>
    <lineage>
        <taxon>Bacteria</taxon>
        <taxon>Pseudomonadati</taxon>
        <taxon>Pseudomonadota</taxon>
        <taxon>Alphaproteobacteria</taxon>
        <taxon>Rhodospirillales</taxon>
        <taxon>Rhodospirillaceae</taxon>
        <taxon>Roseospira</taxon>
    </lineage>
</organism>
<protein>
    <recommendedName>
        <fullName evidence="3">Phage minor tail protein L</fullName>
    </recommendedName>
</protein>
<comment type="caution">
    <text evidence="1">The sequence shown here is derived from an EMBL/GenBank/DDBJ whole genome shotgun (WGS) entry which is preliminary data.</text>
</comment>
<evidence type="ECO:0008006" key="3">
    <source>
        <dbReference type="Google" id="ProtNLM"/>
    </source>
</evidence>
<accession>A0A5M6I9N3</accession>
<dbReference type="RefSeq" id="WP_150063519.1">
    <property type="nucleotide sequence ID" value="NZ_JACHII010000014.1"/>
</dbReference>
<keyword evidence="2" id="KW-1185">Reference proteome</keyword>
<reference evidence="1 2" key="1">
    <citation type="submission" date="2019-09" db="EMBL/GenBank/DDBJ databases">
        <title>Genome sequence of Roseospira marina, one of the more divergent members of the non-sulfur purple photosynthetic bacterial family, the Rhodospirillaceae.</title>
        <authorList>
            <person name="Meyer T."/>
            <person name="Kyndt J."/>
        </authorList>
    </citation>
    <scope>NUCLEOTIDE SEQUENCE [LARGE SCALE GENOMIC DNA]</scope>
    <source>
        <strain evidence="1 2">DSM 15113</strain>
    </source>
</reference>
<proteinExistence type="predicted"/>
<sequence>MPNHLSVATIIEANRIHSETAFLIALEVDIVDPVTNTLVETMRAVCNDEDITFNGQTYIATHFTVGAETAAGETPNITLSITDYTNALSKPMELYGGGVGFEARILVINSGALDAPPEISERFKVIQASIRSFVVSFTLGAENPLTMRCPTRLQYRDRCPWRYKGPQCGYAGDMPSCDYTLQGDNGCAAHGNNLRFGGFPGLMLRS</sequence>
<dbReference type="Pfam" id="PF05100">
    <property type="entry name" value="Phage_tail_L"/>
    <property type="match status" value="1"/>
</dbReference>
<dbReference type="GO" id="GO:0051536">
    <property type="term" value="F:iron-sulfur cluster binding"/>
    <property type="evidence" value="ECO:0007669"/>
    <property type="project" value="InterPro"/>
</dbReference>
<dbReference type="AlphaFoldDB" id="A0A5M6I9N3"/>
<dbReference type="InterPro" id="IPR006487">
    <property type="entry name" value="Phage_lambda_L"/>
</dbReference>
<evidence type="ECO:0000313" key="1">
    <source>
        <dbReference type="EMBL" id="KAA5604429.1"/>
    </source>
</evidence>
<name>A0A5M6I9N3_9PROT</name>
<dbReference type="OrthoDB" id="1669206at2"/>
<evidence type="ECO:0000313" key="2">
    <source>
        <dbReference type="Proteomes" id="UP000324065"/>
    </source>
</evidence>